<organism evidence="2 3">
    <name type="scientific">Nonlabens xylanidelens</name>
    <dbReference type="NCBI Taxonomy" id="191564"/>
    <lineage>
        <taxon>Bacteria</taxon>
        <taxon>Pseudomonadati</taxon>
        <taxon>Bacteroidota</taxon>
        <taxon>Flavobacteriia</taxon>
        <taxon>Flavobacteriales</taxon>
        <taxon>Flavobacteriaceae</taxon>
        <taxon>Nonlabens</taxon>
    </lineage>
</organism>
<evidence type="ECO:0000313" key="2">
    <source>
        <dbReference type="EMBL" id="PPK96920.1"/>
    </source>
</evidence>
<dbReference type="OrthoDB" id="5450709at2"/>
<dbReference type="RefSeq" id="WP_104514451.1">
    <property type="nucleotide sequence ID" value="NZ_MQVW01000027.1"/>
</dbReference>
<keyword evidence="1" id="KW-0732">Signal</keyword>
<accession>A0A2S6IS05</accession>
<proteinExistence type="predicted"/>
<feature type="signal peptide" evidence="1">
    <location>
        <begin position="1"/>
        <end position="18"/>
    </location>
</feature>
<keyword evidence="3" id="KW-1185">Reference proteome</keyword>
<feature type="chain" id="PRO_5015503370" evidence="1">
    <location>
        <begin position="19"/>
        <end position="346"/>
    </location>
</feature>
<dbReference type="Pfam" id="PF13557">
    <property type="entry name" value="Phenol_MetA_deg"/>
    <property type="match status" value="1"/>
</dbReference>
<gene>
    <name evidence="2" type="ORF">LY01_00745</name>
</gene>
<evidence type="ECO:0000256" key="1">
    <source>
        <dbReference type="SAM" id="SignalP"/>
    </source>
</evidence>
<sequence length="346" mass="37925">MKKFQFIAVLLAGMSAFAQSDNNTTSTEHTYNGNRPDGHAPINVMGDHTHAKGEFMFSYRFATTTMKDLKRGSEDVSFESVLLPNGGDYMVTPTEMTMNMHMLGAMYAPTDKLTLMAMTMYMDMSMEHLTAMGGTFTTESSGLGDTSLSALYQFFKKPTYRLHAQLGVSIPTGSIDNEDVIPASMGNDVVLPYPMQVGSGTYSGILAVTYLGQSKNFSWGSQMRGEKRFSDNDNGYTLGDRLNWNNWAAYKATDWLSVSTRIEAVKVEDIDGANPDLNPLMVITADTRNSGGSWLNGGLGVNLYAPSGSLKGFRLGLEYSLPIVQEFNGVQLKNQDVFTAGLQYAF</sequence>
<dbReference type="EMBL" id="PTJE01000001">
    <property type="protein sequence ID" value="PPK96920.1"/>
    <property type="molecule type" value="Genomic_DNA"/>
</dbReference>
<dbReference type="Proteomes" id="UP000239002">
    <property type="component" value="Unassembled WGS sequence"/>
</dbReference>
<protein>
    <submittedName>
        <fullName evidence="2">Outer membrane putative beta-barrel porin/alpha-amylase</fullName>
    </submittedName>
</protein>
<reference evidence="2 3" key="1">
    <citation type="submission" date="2018-02" db="EMBL/GenBank/DDBJ databases">
        <title>Genomic Encyclopedia of Archaeal and Bacterial Type Strains, Phase II (KMG-II): from individual species to whole genera.</title>
        <authorList>
            <person name="Goeker M."/>
        </authorList>
    </citation>
    <scope>NUCLEOTIDE SEQUENCE [LARGE SCALE GENOMIC DNA]</scope>
    <source>
        <strain evidence="2 3">DSM 16809</strain>
    </source>
</reference>
<dbReference type="AlphaFoldDB" id="A0A2S6IS05"/>
<comment type="caution">
    <text evidence="2">The sequence shown here is derived from an EMBL/GenBank/DDBJ whole genome shotgun (WGS) entry which is preliminary data.</text>
</comment>
<evidence type="ECO:0000313" key="3">
    <source>
        <dbReference type="Proteomes" id="UP000239002"/>
    </source>
</evidence>
<name>A0A2S6IS05_9FLAO</name>
<dbReference type="InterPro" id="IPR025737">
    <property type="entry name" value="FApF"/>
</dbReference>